<proteinExistence type="predicted"/>
<reference evidence="1" key="1">
    <citation type="journal article" date="2023" name="GigaByte">
        <title>Genome assembly of the bearded iris, Iris pallida Lam.</title>
        <authorList>
            <person name="Bruccoleri R.E."/>
            <person name="Oakeley E.J."/>
            <person name="Faust A.M.E."/>
            <person name="Altorfer M."/>
            <person name="Dessus-Babus S."/>
            <person name="Burckhardt D."/>
            <person name="Oertli M."/>
            <person name="Naumann U."/>
            <person name="Petersen F."/>
            <person name="Wong J."/>
        </authorList>
    </citation>
    <scope>NUCLEOTIDE SEQUENCE</scope>
    <source>
        <strain evidence="1">GSM-AAB239-AS_SAM_17_03QT</strain>
    </source>
</reference>
<gene>
    <name evidence="1" type="ORF">M6B38_188160</name>
</gene>
<dbReference type="AlphaFoldDB" id="A0AAX6EHF5"/>
<reference evidence="1" key="2">
    <citation type="submission" date="2023-04" db="EMBL/GenBank/DDBJ databases">
        <authorList>
            <person name="Bruccoleri R.E."/>
            <person name="Oakeley E.J."/>
            <person name="Faust A.-M."/>
            <person name="Dessus-Babus S."/>
            <person name="Altorfer M."/>
            <person name="Burckhardt D."/>
            <person name="Oertli M."/>
            <person name="Naumann U."/>
            <person name="Petersen F."/>
            <person name="Wong J."/>
        </authorList>
    </citation>
    <scope>NUCLEOTIDE SEQUENCE</scope>
    <source>
        <strain evidence="1">GSM-AAB239-AS_SAM_17_03QT</strain>
        <tissue evidence="1">Leaf</tissue>
    </source>
</reference>
<keyword evidence="1" id="KW-0418">Kinase</keyword>
<dbReference type="EMBL" id="JANAVB010036420">
    <property type="protein sequence ID" value="KAJ6803446.1"/>
    <property type="molecule type" value="Genomic_DNA"/>
</dbReference>
<accession>A0AAX6EHF5</accession>
<protein>
    <submittedName>
        <fullName evidence="1">Proline-rich receptor-like protein kinase PERK9</fullName>
    </submittedName>
</protein>
<dbReference type="GO" id="GO:0016301">
    <property type="term" value="F:kinase activity"/>
    <property type="evidence" value="ECO:0007669"/>
    <property type="project" value="UniProtKB-KW"/>
</dbReference>
<keyword evidence="1" id="KW-0675">Receptor</keyword>
<evidence type="ECO:0000313" key="1">
    <source>
        <dbReference type="EMBL" id="KAJ6803446.1"/>
    </source>
</evidence>
<name>A0AAX6EHF5_IRIPA</name>
<organism evidence="1 2">
    <name type="scientific">Iris pallida</name>
    <name type="common">Sweet iris</name>
    <dbReference type="NCBI Taxonomy" id="29817"/>
    <lineage>
        <taxon>Eukaryota</taxon>
        <taxon>Viridiplantae</taxon>
        <taxon>Streptophyta</taxon>
        <taxon>Embryophyta</taxon>
        <taxon>Tracheophyta</taxon>
        <taxon>Spermatophyta</taxon>
        <taxon>Magnoliopsida</taxon>
        <taxon>Liliopsida</taxon>
        <taxon>Asparagales</taxon>
        <taxon>Iridaceae</taxon>
        <taxon>Iridoideae</taxon>
        <taxon>Irideae</taxon>
        <taxon>Iris</taxon>
    </lineage>
</organism>
<dbReference type="Proteomes" id="UP001140949">
    <property type="component" value="Unassembled WGS sequence"/>
</dbReference>
<keyword evidence="1" id="KW-0808">Transferase</keyword>
<keyword evidence="2" id="KW-1185">Reference proteome</keyword>
<evidence type="ECO:0000313" key="2">
    <source>
        <dbReference type="Proteomes" id="UP001140949"/>
    </source>
</evidence>
<sequence>MRRLGTTEVCTYDRDFGSWQLEEGSAQLPGRTAVDGAVGADRSGEGTTRWRWGLWRACSWAGGLPAAPPLLRRRLRTEGVVTRLDGLGAARYGCSMESTPGSGSPVATVVGAVASRIWRRRRSGFR</sequence>
<comment type="caution">
    <text evidence="1">The sequence shown here is derived from an EMBL/GenBank/DDBJ whole genome shotgun (WGS) entry which is preliminary data.</text>
</comment>